<feature type="compositionally biased region" description="Low complexity" evidence="4">
    <location>
        <begin position="574"/>
        <end position="588"/>
    </location>
</feature>
<feature type="non-terminal residue" evidence="5">
    <location>
        <position position="1427"/>
    </location>
</feature>
<dbReference type="GeneID" id="19201696"/>
<feature type="region of interest" description="Disordered" evidence="4">
    <location>
        <begin position="741"/>
        <end position="937"/>
    </location>
</feature>
<feature type="compositionally biased region" description="Pro residues" evidence="4">
    <location>
        <begin position="861"/>
        <end position="874"/>
    </location>
</feature>
<feature type="compositionally biased region" description="Polar residues" evidence="4">
    <location>
        <begin position="227"/>
        <end position="237"/>
    </location>
</feature>
<dbReference type="PANTHER" id="PTHR22847:SF637">
    <property type="entry name" value="WD REPEAT DOMAIN 5B"/>
    <property type="match status" value="1"/>
</dbReference>
<feature type="compositionally biased region" description="Low complexity" evidence="4">
    <location>
        <begin position="337"/>
        <end position="349"/>
    </location>
</feature>
<feature type="compositionally biased region" description="Polar residues" evidence="4">
    <location>
        <begin position="463"/>
        <end position="479"/>
    </location>
</feature>
<feature type="compositionally biased region" description="Low complexity" evidence="4">
    <location>
        <begin position="1034"/>
        <end position="1049"/>
    </location>
</feature>
<dbReference type="PANTHER" id="PTHR22847">
    <property type="entry name" value="WD40 REPEAT PROTEIN"/>
    <property type="match status" value="1"/>
</dbReference>
<keyword evidence="1 3" id="KW-0853">WD repeat</keyword>
<accession>A0A5M3N2A6</accession>
<feature type="compositionally biased region" description="Low complexity" evidence="4">
    <location>
        <begin position="286"/>
        <end position="305"/>
    </location>
</feature>
<dbReference type="OrthoDB" id="3236053at2759"/>
<feature type="compositionally biased region" description="Basic and acidic residues" evidence="4">
    <location>
        <begin position="425"/>
        <end position="441"/>
    </location>
</feature>
<dbReference type="EMBL" id="JH711574">
    <property type="protein sequence ID" value="EIW85520.1"/>
    <property type="molecule type" value="Genomic_DNA"/>
</dbReference>
<evidence type="ECO:0000256" key="4">
    <source>
        <dbReference type="SAM" id="MobiDB-lite"/>
    </source>
</evidence>
<dbReference type="InterPro" id="IPR015943">
    <property type="entry name" value="WD40/YVTN_repeat-like_dom_sf"/>
</dbReference>
<feature type="region of interest" description="Disordered" evidence="4">
    <location>
        <begin position="956"/>
        <end position="1083"/>
    </location>
</feature>
<dbReference type="InterPro" id="IPR036322">
    <property type="entry name" value="WD40_repeat_dom_sf"/>
</dbReference>
<reference evidence="6" key="1">
    <citation type="journal article" date="2012" name="Science">
        <title>The Paleozoic origin of enzymatic lignin decomposition reconstructed from 31 fungal genomes.</title>
        <authorList>
            <person name="Floudas D."/>
            <person name="Binder M."/>
            <person name="Riley R."/>
            <person name="Barry K."/>
            <person name="Blanchette R.A."/>
            <person name="Henrissat B."/>
            <person name="Martinez A.T."/>
            <person name="Otillar R."/>
            <person name="Spatafora J.W."/>
            <person name="Yadav J.S."/>
            <person name="Aerts A."/>
            <person name="Benoit I."/>
            <person name="Boyd A."/>
            <person name="Carlson A."/>
            <person name="Copeland A."/>
            <person name="Coutinho P.M."/>
            <person name="de Vries R.P."/>
            <person name="Ferreira P."/>
            <person name="Findley K."/>
            <person name="Foster B."/>
            <person name="Gaskell J."/>
            <person name="Glotzer D."/>
            <person name="Gorecki P."/>
            <person name="Heitman J."/>
            <person name="Hesse C."/>
            <person name="Hori C."/>
            <person name="Igarashi K."/>
            <person name="Jurgens J.A."/>
            <person name="Kallen N."/>
            <person name="Kersten P."/>
            <person name="Kohler A."/>
            <person name="Kuees U."/>
            <person name="Kumar T.K.A."/>
            <person name="Kuo A."/>
            <person name="LaButti K."/>
            <person name="Larrondo L.F."/>
            <person name="Lindquist E."/>
            <person name="Ling A."/>
            <person name="Lombard V."/>
            <person name="Lucas S."/>
            <person name="Lundell T."/>
            <person name="Martin R."/>
            <person name="McLaughlin D.J."/>
            <person name="Morgenstern I."/>
            <person name="Morin E."/>
            <person name="Murat C."/>
            <person name="Nagy L.G."/>
            <person name="Nolan M."/>
            <person name="Ohm R.A."/>
            <person name="Patyshakuliyeva A."/>
            <person name="Rokas A."/>
            <person name="Ruiz-Duenas F.J."/>
            <person name="Sabat G."/>
            <person name="Salamov A."/>
            <person name="Samejima M."/>
            <person name="Schmutz J."/>
            <person name="Slot J.C."/>
            <person name="St John F."/>
            <person name="Stenlid J."/>
            <person name="Sun H."/>
            <person name="Sun S."/>
            <person name="Syed K."/>
            <person name="Tsang A."/>
            <person name="Wiebenga A."/>
            <person name="Young D."/>
            <person name="Pisabarro A."/>
            <person name="Eastwood D.C."/>
            <person name="Martin F."/>
            <person name="Cullen D."/>
            <person name="Grigoriev I.V."/>
            <person name="Hibbett D.S."/>
        </authorList>
    </citation>
    <scope>NUCLEOTIDE SEQUENCE [LARGE SCALE GENOMIC DNA]</scope>
    <source>
        <strain evidence="6">RWD-64-598 SS2</strain>
    </source>
</reference>
<evidence type="ECO:0000313" key="6">
    <source>
        <dbReference type="Proteomes" id="UP000053558"/>
    </source>
</evidence>
<feature type="compositionally biased region" description="Pro residues" evidence="4">
    <location>
        <begin position="185"/>
        <end position="194"/>
    </location>
</feature>
<evidence type="ECO:0000256" key="3">
    <source>
        <dbReference type="PROSITE-ProRule" id="PRU00221"/>
    </source>
</evidence>
<dbReference type="RefSeq" id="XP_007764982.1">
    <property type="nucleotide sequence ID" value="XM_007766792.1"/>
</dbReference>
<dbReference type="PROSITE" id="PS50082">
    <property type="entry name" value="WD_REPEATS_2"/>
    <property type="match status" value="1"/>
</dbReference>
<dbReference type="KEGG" id="cput:CONPUDRAFT_142052"/>
<dbReference type="Gene3D" id="2.130.10.10">
    <property type="entry name" value="YVTN repeat-like/Quinoprotein amine dehydrogenase"/>
    <property type="match status" value="2"/>
</dbReference>
<keyword evidence="2" id="KW-0677">Repeat</keyword>
<feature type="compositionally biased region" description="Basic and acidic residues" evidence="4">
    <location>
        <begin position="1021"/>
        <end position="1033"/>
    </location>
</feature>
<dbReference type="InterPro" id="IPR001680">
    <property type="entry name" value="WD40_rpt"/>
</dbReference>
<dbReference type="SUPFAM" id="SSF50978">
    <property type="entry name" value="WD40 repeat-like"/>
    <property type="match status" value="1"/>
</dbReference>
<feature type="region of interest" description="Disordered" evidence="4">
    <location>
        <begin position="108"/>
        <end position="139"/>
    </location>
</feature>
<feature type="region of interest" description="Disordered" evidence="4">
    <location>
        <begin position="212"/>
        <end position="646"/>
    </location>
</feature>
<comment type="caution">
    <text evidence="5">The sequence shown here is derived from an EMBL/GenBank/DDBJ whole genome shotgun (WGS) entry which is preliminary data.</text>
</comment>
<proteinExistence type="predicted"/>
<feature type="compositionally biased region" description="Low complexity" evidence="4">
    <location>
        <begin position="825"/>
        <end position="834"/>
    </location>
</feature>
<name>A0A5M3N2A6_CONPW</name>
<organism evidence="5 6">
    <name type="scientific">Coniophora puteana (strain RWD-64-598)</name>
    <name type="common">Brown rot fungus</name>
    <dbReference type="NCBI Taxonomy" id="741705"/>
    <lineage>
        <taxon>Eukaryota</taxon>
        <taxon>Fungi</taxon>
        <taxon>Dikarya</taxon>
        <taxon>Basidiomycota</taxon>
        <taxon>Agaricomycotina</taxon>
        <taxon>Agaricomycetes</taxon>
        <taxon>Agaricomycetidae</taxon>
        <taxon>Boletales</taxon>
        <taxon>Coniophorineae</taxon>
        <taxon>Coniophoraceae</taxon>
        <taxon>Coniophora</taxon>
    </lineage>
</organism>
<feature type="compositionally biased region" description="Low complexity" evidence="4">
    <location>
        <begin position="887"/>
        <end position="914"/>
    </location>
</feature>
<evidence type="ECO:0000256" key="2">
    <source>
        <dbReference type="ARBA" id="ARBA00022737"/>
    </source>
</evidence>
<dbReference type="SMART" id="SM00320">
    <property type="entry name" value="WD40"/>
    <property type="match status" value="3"/>
</dbReference>
<feature type="compositionally biased region" description="Polar residues" evidence="4">
    <location>
        <begin position="357"/>
        <end position="367"/>
    </location>
</feature>
<evidence type="ECO:0000313" key="5">
    <source>
        <dbReference type="EMBL" id="EIW85520.1"/>
    </source>
</evidence>
<feature type="compositionally biased region" description="Low complexity" evidence="4">
    <location>
        <begin position="741"/>
        <end position="764"/>
    </location>
</feature>
<keyword evidence="6" id="KW-1185">Reference proteome</keyword>
<dbReference type="OMA" id="CEIPNGT"/>
<feature type="compositionally biased region" description="Low complexity" evidence="4">
    <location>
        <begin position="788"/>
        <end position="805"/>
    </location>
</feature>
<feature type="region of interest" description="Disordered" evidence="4">
    <location>
        <begin position="177"/>
        <end position="200"/>
    </location>
</feature>
<sequence length="1427" mass="149721">MDDPSSDSDSPAPSIVSLLGIKGSIRFRRHGASQKAHVVLRRVDDDSDDEDAGEDGAAKPKTTVRFSLFARKRIEVKPGKEILLALETADGVFGKDEAIVLEGDIEGAQAPPEEEDKTQVADEDMQVDMPPPPPPPVQVVIPPKMRRTWTKQAEQVSATADTSTSSTAIATTYATVETQTDPLPEATPAPPPPVKLDHGVQADPILPLTSSSVAQTDPILPPPTSEGACQTDGTSLSRVDDAAQIDIPPSPPRSDGAVRAVETEDSHSPPQVNMSDEITVETLVRPSPSSELSSSPLPLPVSSPLTEVTPSPLGSDNLLLEQAGPSRASSRPPPPSTTMTTSRPASSMSITMADPHTSGSGSHSPNATMVDESQKIGFAFPTRPKSTSPFEVPGLFADDTFSYSTSFNDGDPPFDSTPYEQASEPPRDSSPRSPPRDEPVIHKPKPWNPFVSGGHITEFLGSPRTSDNQSRSIPSTPQADEQVLHPPPSESIQIPTPVTQYSAAPTPVYHQEPIPIPQPRVTPIAIPDITSQSQLTPPSSATSNSNPPNMWAQPPPVPPPEVTGPRTMSSSNRTLPSSSKPSYTPTTPITAAPSVSMQTRSQTSKLATPASTAALPSRPSDAVIAASGSTGRKSQRVGPGPGPDLQTAYQQMQLHEQQQQTYTKVESANDPRLTFAATGSVSNPLGIRPAAQMLLPRALRSVVDVAAGAGAGVGVGGVGPTYVQGGGEKAGAGIGVQLKQQQKQVPQQQQQQQQQQPKQQQQKPPAGPKKRLVVGPGWNHNRLTNGHAPSAEPAPSTASASSTPAVQVKMESPTPVLRPATARVGASARRSGGASRDDNVDGNGGGEDDIPGLSGFVPYSSPSPPPSYSPPPSVPTGQGQGQGQGAPGAAAPSQVPSKVQGQSSQTQTQTQTKAQGKKKSSSRSSSVLYDKSLRSPTTKGLLAELSAVKQASALQLAQMACSSKQQQQQQQQRQSPAPVLSASASKANGHQVVVVPQQQEESPRSDAKGKKRALSNAGSDVPRKKEKAVDLEHASASSSSGAADGMDSSWPAHAPSATGRVHSGGEADAEGEGGGGGEGGSTEVLDIVLNSDGQMLAVICNDSSIRIWSNAQRQETARLALNAPVVAAAWMMDGKSLLTLARDGVVSQWTRDPLGQWQWTKLLDAGKEEAACLAHRRDRLAIGFPRLGVKLWIRNKAGNWLPQRSILRQNVTAIQFLDDGEALLGGTGDGVLGLPAASMQMVQRSAERDIESLRLPQVEDTKALDTSNRQTDSGRASLVNISITDKGKVVQVYQPQAESAASAFGASFGATGQMVLFGATDRQVLVWDADKGGVVCGLDCQTDEKVQSAVCFNRATAADTPYIVAGTKEGQLTWWDLPPISWTPGVVWPVIGDGYRVAVVADALVVDGGRVGGVVKYCLIRESRAIA</sequence>
<feature type="repeat" description="WD" evidence="3">
    <location>
        <begin position="1077"/>
        <end position="1118"/>
    </location>
</feature>
<feature type="compositionally biased region" description="Acidic residues" evidence="4">
    <location>
        <begin position="112"/>
        <end position="126"/>
    </location>
</feature>
<dbReference type="Pfam" id="PF00400">
    <property type="entry name" value="WD40"/>
    <property type="match status" value="1"/>
</dbReference>
<gene>
    <name evidence="5" type="ORF">CONPUDRAFT_142052</name>
</gene>
<feature type="compositionally biased region" description="Low complexity" evidence="4">
    <location>
        <begin position="965"/>
        <end position="974"/>
    </location>
</feature>
<feature type="compositionally biased region" description="Polar residues" evidence="4">
    <location>
        <begin position="490"/>
        <end position="503"/>
    </location>
</feature>
<feature type="compositionally biased region" description="Pro residues" evidence="4">
    <location>
        <begin position="553"/>
        <end position="562"/>
    </location>
</feature>
<dbReference type="Proteomes" id="UP000053558">
    <property type="component" value="Unassembled WGS sequence"/>
</dbReference>
<evidence type="ECO:0000256" key="1">
    <source>
        <dbReference type="ARBA" id="ARBA00022574"/>
    </source>
</evidence>
<protein>
    <submittedName>
        <fullName evidence="5">Uncharacterized protein</fullName>
    </submittedName>
</protein>
<feature type="compositionally biased region" description="Low complexity" evidence="4">
    <location>
        <begin position="536"/>
        <end position="552"/>
    </location>
</feature>
<dbReference type="GO" id="GO:1990234">
    <property type="term" value="C:transferase complex"/>
    <property type="evidence" value="ECO:0007669"/>
    <property type="project" value="UniProtKB-ARBA"/>
</dbReference>
<feature type="compositionally biased region" description="Polar residues" evidence="4">
    <location>
        <begin position="593"/>
        <end position="611"/>
    </location>
</feature>